<dbReference type="InterPro" id="IPR003765">
    <property type="entry name" value="NO3_reductase_chaperone_NarJ"/>
</dbReference>
<dbReference type="InterPro" id="IPR036411">
    <property type="entry name" value="TorD-like_sf"/>
</dbReference>
<reference evidence="4" key="1">
    <citation type="journal article" date="2019" name="Int. J. Syst. Evol. Microbiol.">
        <title>The Global Catalogue of Microorganisms (GCM) 10K type strain sequencing project: providing services to taxonomists for standard genome sequencing and annotation.</title>
        <authorList>
            <consortium name="The Broad Institute Genomics Platform"/>
            <consortium name="The Broad Institute Genome Sequencing Center for Infectious Disease"/>
            <person name="Wu L."/>
            <person name="Ma J."/>
        </authorList>
    </citation>
    <scope>NUCLEOTIDE SEQUENCE [LARGE SCALE GENOMIC DNA]</scope>
    <source>
        <strain evidence="4">CECT 8472</strain>
    </source>
</reference>
<dbReference type="Gene3D" id="1.10.3480.10">
    <property type="entry name" value="TorD-like"/>
    <property type="match status" value="1"/>
</dbReference>
<evidence type="ECO:0000256" key="2">
    <source>
        <dbReference type="SAM" id="MobiDB-lite"/>
    </source>
</evidence>
<sequence>MKTFRILGLLLTYPEPEMIAALDEMEEVLHHEGLLDRQALKGLEPLFQRLKSEDLLDLQAEYVHLFDRSRQLSLHLYEHLHGDSRSRGEAMTTLSTVYKLNGFELAVNELPDYLPLVCEFASLIEEKAARALLADAVDTLAAMERCARQREADHAAIFAALIALSARKPDEEEIAAVLAGMASEPEDLDELDRDWEEEPVTFGPGAPACAGSQNQGPSAMPGQEP</sequence>
<organism evidence="3 4">
    <name type="scientific">Fodinicurvata halophila</name>
    <dbReference type="NCBI Taxonomy" id="1419723"/>
    <lineage>
        <taxon>Bacteria</taxon>
        <taxon>Pseudomonadati</taxon>
        <taxon>Pseudomonadota</taxon>
        <taxon>Alphaproteobacteria</taxon>
        <taxon>Rhodospirillales</taxon>
        <taxon>Rhodovibrionaceae</taxon>
        <taxon>Fodinicurvata</taxon>
    </lineage>
</organism>
<feature type="compositionally biased region" description="Acidic residues" evidence="2">
    <location>
        <begin position="184"/>
        <end position="199"/>
    </location>
</feature>
<gene>
    <name evidence="3" type="primary">narJ</name>
    <name evidence="3" type="ORF">ACFOW6_13740</name>
</gene>
<accession>A0ABV8UPX7</accession>
<dbReference type="SUPFAM" id="SSF89155">
    <property type="entry name" value="TorD-like"/>
    <property type="match status" value="1"/>
</dbReference>
<dbReference type="PANTHER" id="PTHR43680:SF2">
    <property type="entry name" value="NITRATE REDUCTASE MOLYBDENUM COFACTOR ASSEMBLY CHAPERONE NARJ"/>
    <property type="match status" value="1"/>
</dbReference>
<proteinExistence type="predicted"/>
<dbReference type="Pfam" id="PF02613">
    <property type="entry name" value="Nitrate_red_del"/>
    <property type="match status" value="1"/>
</dbReference>
<name>A0ABV8UPX7_9PROT</name>
<keyword evidence="1" id="KW-0534">Nitrate assimilation</keyword>
<comment type="caution">
    <text evidence="3">The sequence shown here is derived from an EMBL/GenBank/DDBJ whole genome shotgun (WGS) entry which is preliminary data.</text>
</comment>
<feature type="region of interest" description="Disordered" evidence="2">
    <location>
        <begin position="180"/>
        <end position="225"/>
    </location>
</feature>
<evidence type="ECO:0000313" key="4">
    <source>
        <dbReference type="Proteomes" id="UP001595799"/>
    </source>
</evidence>
<dbReference type="PANTHER" id="PTHR43680">
    <property type="entry name" value="NITRATE REDUCTASE MOLYBDENUM COFACTOR ASSEMBLY CHAPERONE"/>
    <property type="match status" value="1"/>
</dbReference>
<dbReference type="RefSeq" id="WP_382422962.1">
    <property type="nucleotide sequence ID" value="NZ_JBHSCW010000007.1"/>
</dbReference>
<dbReference type="InterPro" id="IPR020945">
    <property type="entry name" value="DMSO/NO3_reduct_chaperone"/>
</dbReference>
<keyword evidence="4" id="KW-1185">Reference proteome</keyword>
<dbReference type="Proteomes" id="UP001595799">
    <property type="component" value="Unassembled WGS sequence"/>
</dbReference>
<protein>
    <submittedName>
        <fullName evidence="3">Nitrate reductase molybdenum cofactor assembly chaperone</fullName>
    </submittedName>
</protein>
<evidence type="ECO:0000256" key="1">
    <source>
        <dbReference type="ARBA" id="ARBA00023063"/>
    </source>
</evidence>
<evidence type="ECO:0000313" key="3">
    <source>
        <dbReference type="EMBL" id="MFC4352609.1"/>
    </source>
</evidence>
<dbReference type="EMBL" id="JBHSCW010000007">
    <property type="protein sequence ID" value="MFC4352609.1"/>
    <property type="molecule type" value="Genomic_DNA"/>
</dbReference>
<dbReference type="NCBIfam" id="TIGR00684">
    <property type="entry name" value="narJ"/>
    <property type="match status" value="1"/>
</dbReference>